<accession>A0ABQ1ZGM0</accession>
<proteinExistence type="predicted"/>
<gene>
    <name evidence="1" type="ORF">GCM10008014_36810</name>
</gene>
<dbReference type="EMBL" id="BMFU01000005">
    <property type="protein sequence ID" value="GGH61404.1"/>
    <property type="molecule type" value="Genomic_DNA"/>
</dbReference>
<evidence type="ECO:0000313" key="1">
    <source>
        <dbReference type="EMBL" id="GGH61404.1"/>
    </source>
</evidence>
<keyword evidence="2" id="KW-1185">Reference proteome</keyword>
<reference evidence="2" key="1">
    <citation type="journal article" date="2019" name="Int. J. Syst. Evol. Microbiol.">
        <title>The Global Catalogue of Microorganisms (GCM) 10K type strain sequencing project: providing services to taxonomists for standard genome sequencing and annotation.</title>
        <authorList>
            <consortium name="The Broad Institute Genomics Platform"/>
            <consortium name="The Broad Institute Genome Sequencing Center for Infectious Disease"/>
            <person name="Wu L."/>
            <person name="Ma J."/>
        </authorList>
    </citation>
    <scope>NUCLEOTIDE SEQUENCE [LARGE SCALE GENOMIC DNA]</scope>
    <source>
        <strain evidence="2">CGMCC 1.12770</strain>
    </source>
</reference>
<protein>
    <recommendedName>
        <fullName evidence="3">CxxH/CxxC protein</fullName>
    </recommendedName>
</protein>
<evidence type="ECO:0000313" key="2">
    <source>
        <dbReference type="Proteomes" id="UP000652153"/>
    </source>
</evidence>
<organism evidence="1 2">
    <name type="scientific">Paenibacillus silvae</name>
    <dbReference type="NCBI Taxonomy" id="1325358"/>
    <lineage>
        <taxon>Bacteria</taxon>
        <taxon>Bacillati</taxon>
        <taxon>Bacillota</taxon>
        <taxon>Bacilli</taxon>
        <taxon>Bacillales</taxon>
        <taxon>Paenibacillaceae</taxon>
        <taxon>Paenibacillus</taxon>
    </lineage>
</organism>
<sequence>MARFQCKCGATLSNSEAPNDVELVVYTDKEWDRIINLGDLIDPITIPFPRYDVWRCLHCERIYVFDKDTVIKTYVLENKD</sequence>
<comment type="caution">
    <text evidence="1">The sequence shown here is derived from an EMBL/GenBank/DDBJ whole genome shotgun (WGS) entry which is preliminary data.</text>
</comment>
<dbReference type="Proteomes" id="UP000652153">
    <property type="component" value="Unassembled WGS sequence"/>
</dbReference>
<dbReference type="RefSeq" id="WP_188593375.1">
    <property type="nucleotide sequence ID" value="NZ_BMFU01000005.1"/>
</dbReference>
<evidence type="ECO:0008006" key="3">
    <source>
        <dbReference type="Google" id="ProtNLM"/>
    </source>
</evidence>
<name>A0ABQ1ZGM0_9BACL</name>